<accession>A0A1X1YWN5</accession>
<dbReference type="InterPro" id="IPR006917">
    <property type="entry name" value="SOUL_heme-bd"/>
</dbReference>
<dbReference type="SUPFAM" id="SSF55136">
    <property type="entry name" value="Probable bacterial effector-binding domain"/>
    <property type="match status" value="1"/>
</dbReference>
<organism evidence="1 2">
    <name type="scientific">Mycolicibacter nonchromogenicus</name>
    <name type="common">Mycobacterium nonchromogenicum</name>
    <dbReference type="NCBI Taxonomy" id="1782"/>
    <lineage>
        <taxon>Bacteria</taxon>
        <taxon>Bacillati</taxon>
        <taxon>Actinomycetota</taxon>
        <taxon>Actinomycetes</taxon>
        <taxon>Mycobacteriales</taxon>
        <taxon>Mycobacteriaceae</taxon>
        <taxon>Mycolicibacter</taxon>
    </lineage>
</organism>
<dbReference type="PANTHER" id="PTHR11220:SF58">
    <property type="entry name" value="SOUL HEME-BINDING FAMILY PROTEIN"/>
    <property type="match status" value="1"/>
</dbReference>
<dbReference type="EMBL" id="LQPI01000087">
    <property type="protein sequence ID" value="ORW15488.1"/>
    <property type="molecule type" value="Genomic_DNA"/>
</dbReference>
<dbReference type="AlphaFoldDB" id="A0A1X1YWN5"/>
<dbReference type="PANTHER" id="PTHR11220">
    <property type="entry name" value="HEME-BINDING PROTEIN-RELATED"/>
    <property type="match status" value="1"/>
</dbReference>
<dbReference type="Proteomes" id="UP000193108">
    <property type="component" value="Unassembled WGS sequence"/>
</dbReference>
<evidence type="ECO:0000313" key="2">
    <source>
        <dbReference type="Proteomes" id="UP000193108"/>
    </source>
</evidence>
<comment type="caution">
    <text evidence="1">The sequence shown here is derived from an EMBL/GenBank/DDBJ whole genome shotgun (WGS) entry which is preliminary data.</text>
</comment>
<dbReference type="STRING" id="1782.AWC18_19965"/>
<dbReference type="Gene3D" id="3.20.80.10">
    <property type="entry name" value="Regulatory factor, effector binding domain"/>
    <property type="match status" value="1"/>
</dbReference>
<dbReference type="InterPro" id="IPR011256">
    <property type="entry name" value="Reg_factor_effector_dom_sf"/>
</dbReference>
<keyword evidence="2" id="KW-1185">Reference proteome</keyword>
<dbReference type="Pfam" id="PF04832">
    <property type="entry name" value="SOUL"/>
    <property type="match status" value="1"/>
</dbReference>
<evidence type="ECO:0000313" key="1">
    <source>
        <dbReference type="EMBL" id="ORW15488.1"/>
    </source>
</evidence>
<name>A0A1X1YWN5_MYCNO</name>
<gene>
    <name evidence="1" type="ORF">AWC18_19965</name>
</gene>
<proteinExistence type="predicted"/>
<dbReference type="RefSeq" id="WP_085139887.1">
    <property type="nucleotide sequence ID" value="NZ_LQPI01000087.1"/>
</dbReference>
<reference evidence="1 2" key="1">
    <citation type="submission" date="2016-01" db="EMBL/GenBank/DDBJ databases">
        <title>The new phylogeny of the genus Mycobacterium.</title>
        <authorList>
            <person name="Tarcisio F."/>
            <person name="Conor M."/>
            <person name="Antonella G."/>
            <person name="Elisabetta G."/>
            <person name="Giulia F.S."/>
            <person name="Sara T."/>
            <person name="Anna F."/>
            <person name="Clotilde B."/>
            <person name="Roberto B."/>
            <person name="Veronica D.S."/>
            <person name="Fabio R."/>
            <person name="Monica P."/>
            <person name="Olivier J."/>
            <person name="Enrico T."/>
            <person name="Nicola S."/>
        </authorList>
    </citation>
    <scope>NUCLEOTIDE SEQUENCE [LARGE SCALE GENOMIC DNA]</scope>
    <source>
        <strain evidence="1 2">DSM 44164</strain>
    </source>
</reference>
<sequence length="203" mass="22008">MAKAAASAVGSVVGIRTGTAEPAYTVQQRIPHVEIRRYGERVVAETLVEGDEEAVRNAGFRRLAGYIFGGNHSRTKFAMTAPVAQEAAGERIAMTSPVAQQASGPGQWAIRFFMPAGVSLESLPEPDDLTVRLTVVPAETIAVHAFTGDRGRDAVQAHTAVLLDALKDTVFEPSGTPQAWFYDPPWTIPLFRRNEIVVPVNRR</sequence>
<protein>
    <submittedName>
        <fullName evidence="1">Heme-binding protein</fullName>
    </submittedName>
</protein>